<dbReference type="GO" id="GO:0005829">
    <property type="term" value="C:cytosol"/>
    <property type="evidence" value="ECO:0007669"/>
    <property type="project" value="TreeGrafter"/>
</dbReference>
<dbReference type="PANTHER" id="PTHR30137:SF15">
    <property type="entry name" value="BLL6902 PROTEIN"/>
    <property type="match status" value="1"/>
</dbReference>
<feature type="region of interest" description="Disordered" evidence="1">
    <location>
        <begin position="372"/>
        <end position="405"/>
    </location>
</feature>
<proteinExistence type="predicted"/>
<evidence type="ECO:0000256" key="1">
    <source>
        <dbReference type="SAM" id="MobiDB-lite"/>
    </source>
</evidence>
<accession>A0A1C3PA40</accession>
<dbReference type="AlphaFoldDB" id="A0A1C3PA40"/>
<organism evidence="3 4">
    <name type="scientific">Candidatus Protofrankia californiensis</name>
    <dbReference type="NCBI Taxonomy" id="1839754"/>
    <lineage>
        <taxon>Bacteria</taxon>
        <taxon>Bacillati</taxon>
        <taxon>Actinomycetota</taxon>
        <taxon>Actinomycetes</taxon>
        <taxon>Frankiales</taxon>
        <taxon>Frankiaceae</taxon>
        <taxon>Protofrankia</taxon>
    </lineage>
</organism>
<sequence>MTTGPADGRPFKDDRPSREDRPFKLGFLTHVFGREEPAELLRRLVELFVAGEELGFDGGWISQHHFSPRYGRLPSPLVLLAAAAQATRRIELGTAVVVLPLENPIRVAEDAAVVDALSGGRLQLGLGTGGPSSPAFAAFGRDADARRESFTQAIGLLRDLLRGGDVPGTDGLRLQPPAPALAGRLWDSTSNAAGAAAAALAGDGLLLGVGPAGSAQRPLADMYLRAHAAAHSAATTRSDETAFSAETAHPGNRPAARIAVAHGVFPGPDRLTAQRDLAADIARYRPYLAHFGLPDTADDAAVLDAMNVHHGPVDMIVESLTANPVGPGFASYFIAAVQGEAGEAASFDATLRRMELIATEIAPALGWRPATAEPARAGVDGRPAEHVGSADGIRRQSSGPGTPVK</sequence>
<dbReference type="InterPro" id="IPR011251">
    <property type="entry name" value="Luciferase-like_dom"/>
</dbReference>
<dbReference type="InterPro" id="IPR050766">
    <property type="entry name" value="Bact_Lucif_Oxidored"/>
</dbReference>
<dbReference type="Proteomes" id="UP000199013">
    <property type="component" value="Unassembled WGS sequence"/>
</dbReference>
<evidence type="ECO:0000313" key="3">
    <source>
        <dbReference type="EMBL" id="SBW26683.1"/>
    </source>
</evidence>
<dbReference type="EMBL" id="FLUV01002114">
    <property type="protein sequence ID" value="SBW26683.1"/>
    <property type="molecule type" value="Genomic_DNA"/>
</dbReference>
<dbReference type="SUPFAM" id="SSF51679">
    <property type="entry name" value="Bacterial luciferase-like"/>
    <property type="match status" value="1"/>
</dbReference>
<dbReference type="GO" id="GO:0016705">
    <property type="term" value="F:oxidoreductase activity, acting on paired donors, with incorporation or reduction of molecular oxygen"/>
    <property type="evidence" value="ECO:0007669"/>
    <property type="project" value="InterPro"/>
</dbReference>
<feature type="compositionally biased region" description="Polar residues" evidence="1">
    <location>
        <begin position="395"/>
        <end position="405"/>
    </location>
</feature>
<gene>
    <name evidence="3" type="ORF">FDG2_5005</name>
</gene>
<protein>
    <submittedName>
        <fullName evidence="3">Luciferase-like protein</fullName>
    </submittedName>
</protein>
<keyword evidence="4" id="KW-1185">Reference proteome</keyword>
<reference evidence="4" key="1">
    <citation type="submission" date="2016-02" db="EMBL/GenBank/DDBJ databases">
        <authorList>
            <person name="Wibberg D."/>
        </authorList>
    </citation>
    <scope>NUCLEOTIDE SEQUENCE [LARGE SCALE GENOMIC DNA]</scope>
</reference>
<dbReference type="PANTHER" id="PTHR30137">
    <property type="entry name" value="LUCIFERASE-LIKE MONOOXYGENASE"/>
    <property type="match status" value="1"/>
</dbReference>
<evidence type="ECO:0000259" key="2">
    <source>
        <dbReference type="Pfam" id="PF00296"/>
    </source>
</evidence>
<dbReference type="InterPro" id="IPR036661">
    <property type="entry name" value="Luciferase-like_sf"/>
</dbReference>
<feature type="domain" description="Luciferase-like" evidence="2">
    <location>
        <begin position="29"/>
        <end position="264"/>
    </location>
</feature>
<dbReference type="Pfam" id="PF00296">
    <property type="entry name" value="Bac_luciferase"/>
    <property type="match status" value="1"/>
</dbReference>
<dbReference type="Gene3D" id="3.20.20.30">
    <property type="entry name" value="Luciferase-like domain"/>
    <property type="match status" value="1"/>
</dbReference>
<evidence type="ECO:0000313" key="4">
    <source>
        <dbReference type="Proteomes" id="UP000199013"/>
    </source>
</evidence>
<name>A0A1C3PA40_9ACTN</name>